<dbReference type="InterPro" id="IPR001441">
    <property type="entry name" value="UPP_synth-like"/>
</dbReference>
<name>X1IJN7_9ZZZZ</name>
<reference evidence="2" key="1">
    <citation type="journal article" date="2014" name="Front. Microbiol.">
        <title>High frequency of phylogenetically diverse reductive dehalogenase-homologous genes in deep subseafloor sedimentary metagenomes.</title>
        <authorList>
            <person name="Kawai M."/>
            <person name="Futagami T."/>
            <person name="Toyoda A."/>
            <person name="Takaki Y."/>
            <person name="Nishi S."/>
            <person name="Hori S."/>
            <person name="Arai W."/>
            <person name="Tsubouchi T."/>
            <person name="Morono Y."/>
            <person name="Uchiyama I."/>
            <person name="Ito T."/>
            <person name="Fujiyama A."/>
            <person name="Inagaki F."/>
            <person name="Takami H."/>
        </authorList>
    </citation>
    <scope>NUCLEOTIDE SEQUENCE</scope>
    <source>
        <strain evidence="2">Expedition CK06-06</strain>
    </source>
</reference>
<dbReference type="GO" id="GO:0045547">
    <property type="term" value="F:ditrans,polycis-polyprenyl diphosphate synthase [(2E,6E)-farnesyl diphosphate specific] activity"/>
    <property type="evidence" value="ECO:0007669"/>
    <property type="project" value="TreeGrafter"/>
</dbReference>
<evidence type="ECO:0000256" key="1">
    <source>
        <dbReference type="ARBA" id="ARBA00022679"/>
    </source>
</evidence>
<dbReference type="Pfam" id="PF01255">
    <property type="entry name" value="Prenyltransf"/>
    <property type="match status" value="1"/>
</dbReference>
<keyword evidence="1" id="KW-0808">Transferase</keyword>
<dbReference type="EMBL" id="BARU01038252">
    <property type="protein sequence ID" value="GAH82611.1"/>
    <property type="molecule type" value="Genomic_DNA"/>
</dbReference>
<accession>X1IJN7</accession>
<comment type="caution">
    <text evidence="2">The sequence shown here is derived from an EMBL/GenBank/DDBJ whole genome shotgun (WGS) entry which is preliminary data.</text>
</comment>
<dbReference type="Gene3D" id="3.40.1180.10">
    <property type="entry name" value="Decaprenyl diphosphate synthase-like"/>
    <property type="match status" value="1"/>
</dbReference>
<evidence type="ECO:0008006" key="3">
    <source>
        <dbReference type="Google" id="ProtNLM"/>
    </source>
</evidence>
<gene>
    <name evidence="2" type="ORF">S03H2_59485</name>
</gene>
<proteinExistence type="predicted"/>
<feature type="non-terminal residue" evidence="2">
    <location>
        <position position="1"/>
    </location>
</feature>
<evidence type="ECO:0000313" key="2">
    <source>
        <dbReference type="EMBL" id="GAH82611.1"/>
    </source>
</evidence>
<organism evidence="2">
    <name type="scientific">marine sediment metagenome</name>
    <dbReference type="NCBI Taxonomy" id="412755"/>
    <lineage>
        <taxon>unclassified sequences</taxon>
        <taxon>metagenomes</taxon>
        <taxon>ecological metagenomes</taxon>
    </lineage>
</organism>
<dbReference type="GO" id="GO:0016094">
    <property type="term" value="P:polyprenol biosynthetic process"/>
    <property type="evidence" value="ECO:0007669"/>
    <property type="project" value="TreeGrafter"/>
</dbReference>
<dbReference type="AlphaFoldDB" id="X1IJN7"/>
<protein>
    <recommendedName>
        <fullName evidence="3">Isoprenyl transferase</fullName>
    </recommendedName>
</protein>
<dbReference type="PANTHER" id="PTHR10291">
    <property type="entry name" value="DEHYDRODOLICHYL DIPHOSPHATE SYNTHASE FAMILY MEMBER"/>
    <property type="match status" value="1"/>
</dbReference>
<dbReference type="SUPFAM" id="SSF64005">
    <property type="entry name" value="Undecaprenyl diphosphate synthase"/>
    <property type="match status" value="1"/>
</dbReference>
<dbReference type="PANTHER" id="PTHR10291:SF0">
    <property type="entry name" value="DEHYDRODOLICHYL DIPHOSPHATE SYNTHASE 2"/>
    <property type="match status" value="1"/>
</dbReference>
<dbReference type="InterPro" id="IPR036424">
    <property type="entry name" value="UPP_synth-like_sf"/>
</dbReference>
<sequence length="56" mass="6800">LVIRTAGEFRLSNFMLWQTAYSEFYFTELLWPDFDTKELKKALQVYSERQRRFGGD</sequence>